<dbReference type="InterPro" id="IPR055081">
    <property type="entry name" value="NLP1-9_GAF"/>
</dbReference>
<dbReference type="InterPro" id="IPR045012">
    <property type="entry name" value="NLP"/>
</dbReference>
<feature type="region of interest" description="Disordered" evidence="6">
    <location>
        <begin position="43"/>
        <end position="62"/>
    </location>
</feature>
<keyword evidence="2" id="KW-0805">Transcription regulation</keyword>
<feature type="domain" description="RWP-RK" evidence="7">
    <location>
        <begin position="644"/>
        <end position="732"/>
    </location>
</feature>
<dbReference type="GO" id="GO:0003700">
    <property type="term" value="F:DNA-binding transcription factor activity"/>
    <property type="evidence" value="ECO:0007669"/>
    <property type="project" value="InterPro"/>
</dbReference>
<dbReference type="PANTHER" id="PTHR32002">
    <property type="entry name" value="PROTEIN NLP8"/>
    <property type="match status" value="1"/>
</dbReference>
<proteinExistence type="predicted"/>
<reference evidence="9" key="1">
    <citation type="submission" date="2018-05" db="EMBL/GenBank/DDBJ databases">
        <title>Draft genome of Mucuna pruriens seed.</title>
        <authorList>
            <person name="Nnadi N.E."/>
            <person name="Vos R."/>
            <person name="Hasami M.H."/>
            <person name="Devisetty U.K."/>
            <person name="Aguiy J.C."/>
        </authorList>
    </citation>
    <scope>NUCLEOTIDE SEQUENCE [LARGE SCALE GENOMIC DNA]</scope>
    <source>
        <strain evidence="9">JCA_2017</strain>
    </source>
</reference>
<feature type="region of interest" description="Disordered" evidence="6">
    <location>
        <begin position="883"/>
        <end position="916"/>
    </location>
</feature>
<evidence type="ECO:0000259" key="7">
    <source>
        <dbReference type="PROSITE" id="PS51519"/>
    </source>
</evidence>
<protein>
    <submittedName>
        <fullName evidence="9">Protein NLP8</fullName>
    </submittedName>
</protein>
<feature type="domain" description="PB1" evidence="8">
    <location>
        <begin position="936"/>
        <end position="1018"/>
    </location>
</feature>
<dbReference type="CDD" id="cd06407">
    <property type="entry name" value="PB1_NLP"/>
    <property type="match status" value="1"/>
</dbReference>
<evidence type="ECO:0000256" key="4">
    <source>
        <dbReference type="ARBA" id="ARBA00023163"/>
    </source>
</evidence>
<dbReference type="SUPFAM" id="SSF54277">
    <property type="entry name" value="CAD &amp; PB1 domains"/>
    <property type="match status" value="1"/>
</dbReference>
<feature type="region of interest" description="Disordered" evidence="6">
    <location>
        <begin position="1257"/>
        <end position="1296"/>
    </location>
</feature>
<dbReference type="EMBL" id="QJKJ01000425">
    <property type="protein sequence ID" value="RDY12664.1"/>
    <property type="molecule type" value="Genomic_DNA"/>
</dbReference>
<evidence type="ECO:0000256" key="2">
    <source>
        <dbReference type="ARBA" id="ARBA00023015"/>
    </source>
</evidence>
<dbReference type="InterPro" id="IPR034891">
    <property type="entry name" value="PB1_NLP"/>
</dbReference>
<name>A0A371ICF4_MUCPR</name>
<feature type="compositionally biased region" description="Pro residues" evidence="6">
    <location>
        <begin position="1259"/>
        <end position="1271"/>
    </location>
</feature>
<keyword evidence="10" id="KW-1185">Reference proteome</keyword>
<feature type="region of interest" description="Disordered" evidence="6">
    <location>
        <begin position="764"/>
        <end position="790"/>
    </location>
</feature>
<accession>A0A371ICF4</accession>
<keyword evidence="5" id="KW-0539">Nucleus</keyword>
<evidence type="ECO:0000256" key="6">
    <source>
        <dbReference type="SAM" id="MobiDB-lite"/>
    </source>
</evidence>
<gene>
    <name evidence="9" type="primary">NLP8</name>
    <name evidence="9" type="ORF">CR513_02477</name>
</gene>
<dbReference type="Pfam" id="PF00564">
    <property type="entry name" value="PB1"/>
    <property type="match status" value="1"/>
</dbReference>
<evidence type="ECO:0000256" key="5">
    <source>
        <dbReference type="ARBA" id="ARBA00023242"/>
    </source>
</evidence>
<dbReference type="Pfam" id="PF22922">
    <property type="entry name" value="GAF_NLP"/>
    <property type="match status" value="1"/>
</dbReference>
<keyword evidence="4" id="KW-0804">Transcription</keyword>
<dbReference type="OrthoDB" id="6270329at2759"/>
<dbReference type="PANTHER" id="PTHR32002:SF75">
    <property type="entry name" value="PLANT REGULATOR RWP-RK FAMILY PROTEIN"/>
    <property type="match status" value="1"/>
</dbReference>
<evidence type="ECO:0000313" key="10">
    <source>
        <dbReference type="Proteomes" id="UP000257109"/>
    </source>
</evidence>
<comment type="subunit">
    <text evidence="1">Homodimers and heterodimers.</text>
</comment>
<organism evidence="9 10">
    <name type="scientific">Mucuna pruriens</name>
    <name type="common">Velvet bean</name>
    <name type="synonym">Dolichos pruriens</name>
    <dbReference type="NCBI Taxonomy" id="157652"/>
    <lineage>
        <taxon>Eukaryota</taxon>
        <taxon>Viridiplantae</taxon>
        <taxon>Streptophyta</taxon>
        <taxon>Embryophyta</taxon>
        <taxon>Tracheophyta</taxon>
        <taxon>Spermatophyta</taxon>
        <taxon>Magnoliopsida</taxon>
        <taxon>eudicotyledons</taxon>
        <taxon>Gunneridae</taxon>
        <taxon>Pentapetalae</taxon>
        <taxon>rosids</taxon>
        <taxon>fabids</taxon>
        <taxon>Fabales</taxon>
        <taxon>Fabaceae</taxon>
        <taxon>Papilionoideae</taxon>
        <taxon>50 kb inversion clade</taxon>
        <taxon>NPAAA clade</taxon>
        <taxon>indigoferoid/millettioid clade</taxon>
        <taxon>Phaseoleae</taxon>
        <taxon>Mucuna</taxon>
    </lineage>
</organism>
<evidence type="ECO:0000256" key="3">
    <source>
        <dbReference type="ARBA" id="ARBA00023125"/>
    </source>
</evidence>
<evidence type="ECO:0000256" key="1">
    <source>
        <dbReference type="ARBA" id="ARBA00011726"/>
    </source>
</evidence>
<feature type="compositionally biased region" description="Low complexity" evidence="6">
    <location>
        <begin position="893"/>
        <end position="916"/>
    </location>
</feature>
<comment type="caution">
    <text evidence="9">The sequence shown here is derived from an EMBL/GenBank/DDBJ whole genome shotgun (WGS) entry which is preliminary data.</text>
</comment>
<dbReference type="Pfam" id="PF02042">
    <property type="entry name" value="RWP-RK"/>
    <property type="match status" value="1"/>
</dbReference>
<keyword evidence="3" id="KW-0238">DNA-binding</keyword>
<dbReference type="PROSITE" id="PS51519">
    <property type="entry name" value="RWP_RK"/>
    <property type="match status" value="1"/>
</dbReference>
<evidence type="ECO:0000259" key="8">
    <source>
        <dbReference type="PROSITE" id="PS51745"/>
    </source>
</evidence>
<dbReference type="InterPro" id="IPR003035">
    <property type="entry name" value="RWP-RK_dom"/>
</dbReference>
<dbReference type="InterPro" id="IPR053793">
    <property type="entry name" value="PB1-like"/>
</dbReference>
<dbReference type="Gene3D" id="3.10.20.90">
    <property type="entry name" value="Phosphatidylinositol 3-kinase Catalytic Subunit, Chain A, domain 1"/>
    <property type="match status" value="1"/>
</dbReference>
<dbReference type="InterPro" id="IPR000270">
    <property type="entry name" value="PB1_dom"/>
</dbReference>
<evidence type="ECO:0000313" key="9">
    <source>
        <dbReference type="EMBL" id="RDY12664.1"/>
    </source>
</evidence>
<feature type="region of interest" description="Disordered" evidence="6">
    <location>
        <begin position="1024"/>
        <end position="1059"/>
    </location>
</feature>
<sequence length="1296" mass="142394">KPLVQIFIQRDSNIDQISTSNFFFNLIMEDHFSPNGKEIGYCTPSGDQLEESTSEDGGMKNSSSDDMFNNFSEIMNFDTYAGWSNSPSITDQSWANVLSSFSSAPYPLPDGLNLVEHSNGSFFMTEVSEIHNGMESSPSSGDRVIFQQMDIQLGFLDEANDASNFDSKHKLNGTSQQLNNTSDMCNYIISRSSGRSLDDRMLRALSFFMESADGGMLAQVWVPIKHGDEFILSTSEQPYLLDPKLAGYREVSRAFTFSAEGKPGSCPGLPARVFRSHVPEWTSNVGYYNKTEYLRLEHAMNHEIRGSIALPISDVHSQVPCAVLELVTTKEKANFDREFEIVSHALQVDFCFAVSSIYFNFLIYVTIEGTNDRCPYDDFMQLVNLRTAMPPRLLPQCLSSNKRAALTEIIDVLRAVCHAHRLPLALTWIPCCYSEGIGEETERIRIKEGHKSSNEKCVLCIEESACYVNDRAIGGFVHACLEHYLEEGQGIAGKALLSNHPFFYTDVKTYDIGEYPLVHHARKYNLNAAVAIRLRSTYTNDDDYIIEFFLPVNMTGSSEQQLLLDNLSGTMRRICRSLRTVSDAELTRIQGFQSEFPKENVPSFFPMSTRNSEIAFINDDHDLVQKMSLKASNMRNNGIEAAHSQAMNGSRKQVEKKRSTVEKNVSLSVLRQYFSGSLKDAAKSIGVCPTTLKRICRQHGISRWPSRKINKVNRSLKKIQIVLDSVQGVEGGLKFDPYTGGFIAGGSIIQETESHKYLLFPEKSSVKDPKPTTQKAASVVSAPGSTSDNSTIKLDDNDGVCLMGNPLVHPRSVLISNNTSEGELKKDNVSSDDCCEDSKSVAMNDASCKKACLWTKTQDCPEQTCSISLVTDEVEVEVGVHEGEGADEHNHPTSSSTTNSSNGFGSMMHGSSSCSQSFENQKHSRVTPSCVDSGSKIIVKASYRGDTIRFKFDPSAGCFQLYEEVATRFKLQNGSFQLKYLDDEEEWVMLVNDSDLQECTEILDDIGTRCVKFLVRDVPCVLSSRGSNTPPKPWEKAPTPASGAAPFKPPSAGSTSDVVEASGTARPGEIVSASDKIATVNRNALGKPLPTRPWEQNYGSSSFGGYSSTMNYNSGYGSYGGVGGGMYGGGMYGNNMYRGGYGGLYGSSGMYGGGMYNGGFGGPMGGYGMGGGPYGVEDPNNPYGAPPSPPGFWISVLRVMQGVVNFFGRISILVDQNTQAFHLFMTALLQLFDRSGVLYGELARFVLRLLGIRTKPKKINPPGPDGLPLPGPHNMEGTKAAPSGSWDNVWENDTKK</sequence>
<feature type="non-terminal residue" evidence="9">
    <location>
        <position position="1"/>
    </location>
</feature>
<dbReference type="PROSITE" id="PS51745">
    <property type="entry name" value="PB1"/>
    <property type="match status" value="1"/>
</dbReference>
<dbReference type="STRING" id="157652.A0A371ICF4"/>
<dbReference type="GO" id="GO:0003677">
    <property type="term" value="F:DNA binding"/>
    <property type="evidence" value="ECO:0007669"/>
    <property type="project" value="UniProtKB-KW"/>
</dbReference>
<dbReference type="Proteomes" id="UP000257109">
    <property type="component" value="Unassembled WGS sequence"/>
</dbReference>
<dbReference type="SMART" id="SM00666">
    <property type="entry name" value="PB1"/>
    <property type="match status" value="1"/>
</dbReference>